<dbReference type="EMBL" id="PJCH01000001">
    <property type="protein sequence ID" value="PQA89506.1"/>
    <property type="molecule type" value="Genomic_DNA"/>
</dbReference>
<dbReference type="InterPro" id="IPR011013">
    <property type="entry name" value="Gal_mutarotase_sf_dom"/>
</dbReference>
<dbReference type="CDD" id="cd09021">
    <property type="entry name" value="Aldose_epim_Ec_YphB"/>
    <property type="match status" value="1"/>
</dbReference>
<evidence type="ECO:0008006" key="3">
    <source>
        <dbReference type="Google" id="ProtNLM"/>
    </source>
</evidence>
<protein>
    <recommendedName>
        <fullName evidence="3">Aldose 1-epimerase</fullName>
    </recommendedName>
</protein>
<gene>
    <name evidence="1" type="ORF">CW354_01140</name>
</gene>
<dbReference type="InterPro" id="IPR014718">
    <property type="entry name" value="GH-type_carb-bd"/>
</dbReference>
<name>A0A2S7KAG5_9PROT</name>
<evidence type="ECO:0000313" key="2">
    <source>
        <dbReference type="Proteomes" id="UP000239504"/>
    </source>
</evidence>
<organism evidence="1 2">
    <name type="scientific">Hyphococcus luteus</name>
    <dbReference type="NCBI Taxonomy" id="2058213"/>
    <lineage>
        <taxon>Bacteria</taxon>
        <taxon>Pseudomonadati</taxon>
        <taxon>Pseudomonadota</taxon>
        <taxon>Alphaproteobacteria</taxon>
        <taxon>Parvularculales</taxon>
        <taxon>Parvularculaceae</taxon>
        <taxon>Hyphococcus</taxon>
    </lineage>
</organism>
<dbReference type="AlphaFoldDB" id="A0A2S7KAG5"/>
<proteinExistence type="predicted"/>
<dbReference type="Pfam" id="PF01263">
    <property type="entry name" value="Aldose_epim"/>
    <property type="match status" value="1"/>
</dbReference>
<dbReference type="Gene3D" id="2.70.98.10">
    <property type="match status" value="1"/>
</dbReference>
<comment type="caution">
    <text evidence="1">The sequence shown here is derived from an EMBL/GenBank/DDBJ whole genome shotgun (WGS) entry which is preliminary data.</text>
</comment>
<dbReference type="GO" id="GO:0005975">
    <property type="term" value="P:carbohydrate metabolic process"/>
    <property type="evidence" value="ECO:0007669"/>
    <property type="project" value="InterPro"/>
</dbReference>
<dbReference type="OrthoDB" id="9796517at2"/>
<dbReference type="GO" id="GO:0016853">
    <property type="term" value="F:isomerase activity"/>
    <property type="evidence" value="ECO:0007669"/>
    <property type="project" value="InterPro"/>
</dbReference>
<evidence type="ECO:0000313" key="1">
    <source>
        <dbReference type="EMBL" id="PQA89506.1"/>
    </source>
</evidence>
<accession>A0A2S7KAG5</accession>
<reference evidence="1 2" key="1">
    <citation type="submission" date="2017-12" db="EMBL/GenBank/DDBJ databases">
        <authorList>
            <person name="Hurst M.R.H."/>
        </authorList>
    </citation>
    <scope>NUCLEOTIDE SEQUENCE [LARGE SCALE GENOMIC DNA]</scope>
    <source>
        <strain evidence="1 2">SY-3-19</strain>
    </source>
</reference>
<keyword evidence="2" id="KW-1185">Reference proteome</keyword>
<dbReference type="InterPro" id="IPR008183">
    <property type="entry name" value="Aldose_1/G6P_1-epimerase"/>
</dbReference>
<sequence length="339" mass="38374">MNQRGLHGATLQILRRRLSCPPFARPLWSRLRLSSATGILEVFELAADGWSLGLAPSSGAIVWCAYEQSEILRRTKLQSNWRQDPFSFSCFPLAPYSNRIRDGRFEFDGKTVRIEPNAPGHAHPLHGTAWRGEWSLSSQSENAAMLDYVHHAGKAWPWSFSLAQKIVIENDALSIRLMLRNTSGEAMPAGLGFHPYFSNPQAARLRFAAEGLWLPDEAGLPETWRALGGEFDFSGGRSLKDVSIDHCFTGWRGKAQIGWRDRPFGVEITADPAMGFVVVYVSEEEDCFCFEPVSQMNDALNWANRREDTGLRVLEPGEEWPVEMRMRVFKTAEKIKWEE</sequence>
<dbReference type="SUPFAM" id="SSF74650">
    <property type="entry name" value="Galactose mutarotase-like"/>
    <property type="match status" value="1"/>
</dbReference>
<dbReference type="GO" id="GO:0030246">
    <property type="term" value="F:carbohydrate binding"/>
    <property type="evidence" value="ECO:0007669"/>
    <property type="project" value="InterPro"/>
</dbReference>
<dbReference type="Proteomes" id="UP000239504">
    <property type="component" value="Unassembled WGS sequence"/>
</dbReference>